<evidence type="ECO:0000313" key="3">
    <source>
        <dbReference type="Proteomes" id="UP000663879"/>
    </source>
</evidence>
<dbReference type="GO" id="GO:0005861">
    <property type="term" value="C:troponin complex"/>
    <property type="evidence" value="ECO:0007669"/>
    <property type="project" value="InterPro"/>
</dbReference>
<dbReference type="PANTHER" id="PTHR11521">
    <property type="entry name" value="TROPONIN T"/>
    <property type="match status" value="1"/>
</dbReference>
<dbReference type="Gene3D" id="1.20.5.350">
    <property type="match status" value="1"/>
</dbReference>
<organism evidence="2 3">
    <name type="scientific">Brachionus calyciflorus</name>
    <dbReference type="NCBI Taxonomy" id="104777"/>
    <lineage>
        <taxon>Eukaryota</taxon>
        <taxon>Metazoa</taxon>
        <taxon>Spiralia</taxon>
        <taxon>Gnathifera</taxon>
        <taxon>Rotifera</taxon>
        <taxon>Eurotatoria</taxon>
        <taxon>Monogononta</taxon>
        <taxon>Pseudotrocha</taxon>
        <taxon>Ploima</taxon>
        <taxon>Brachionidae</taxon>
        <taxon>Brachionus</taxon>
    </lineage>
</organism>
<gene>
    <name evidence="2" type="ORF">OXX778_LOCUS4383</name>
</gene>
<feature type="region of interest" description="Disordered" evidence="1">
    <location>
        <begin position="274"/>
        <end position="357"/>
    </location>
</feature>
<protein>
    <recommendedName>
        <fullName evidence="4">Troponin T</fullName>
    </recommendedName>
</protein>
<reference evidence="2" key="1">
    <citation type="submission" date="2021-02" db="EMBL/GenBank/DDBJ databases">
        <authorList>
            <person name="Nowell W R."/>
        </authorList>
    </citation>
    <scope>NUCLEOTIDE SEQUENCE</scope>
    <source>
        <strain evidence="2">Ploen Becks lab</strain>
    </source>
</reference>
<feature type="compositionally biased region" description="Basic and acidic residues" evidence="1">
    <location>
        <begin position="312"/>
        <end position="333"/>
    </location>
</feature>
<dbReference type="PANTHER" id="PTHR11521:SF1">
    <property type="entry name" value="TROPONIN T, SKELETAL MUSCLE"/>
    <property type="match status" value="1"/>
</dbReference>
<accession>A0A813PWN9</accession>
<keyword evidence="3" id="KW-1185">Reference proteome</keyword>
<feature type="region of interest" description="Disordered" evidence="1">
    <location>
        <begin position="47"/>
        <end position="93"/>
    </location>
</feature>
<dbReference type="GO" id="GO:0006936">
    <property type="term" value="P:muscle contraction"/>
    <property type="evidence" value="ECO:0007669"/>
    <property type="project" value="TreeGrafter"/>
</dbReference>
<feature type="compositionally biased region" description="Basic and acidic residues" evidence="1">
    <location>
        <begin position="274"/>
        <end position="291"/>
    </location>
</feature>
<dbReference type="EMBL" id="CAJNOC010000425">
    <property type="protein sequence ID" value="CAF0760109.1"/>
    <property type="molecule type" value="Genomic_DNA"/>
</dbReference>
<evidence type="ECO:0008006" key="4">
    <source>
        <dbReference type="Google" id="ProtNLM"/>
    </source>
</evidence>
<dbReference type="GO" id="GO:0006937">
    <property type="term" value="P:regulation of muscle contraction"/>
    <property type="evidence" value="ECO:0007669"/>
    <property type="project" value="InterPro"/>
</dbReference>
<sequence>MADNEDQEFVKTRALKSTAKSEAEIEAAIRAEIEREEDEIEMLRAKAEERRRRQEEAAQQEAERAAQIEAEKRKREEEERRRKEELLQKKRQQELAKLEEEKRKLEKEMASTIAGGSKLSNILKAKEDMLKSPEQLEQEKRETIASRLVKLRLDGQNKDDLIRQAEEFYQVLIELHSQIYDLNEKYDRQKYDMMELAERARQIEKGKAKTRKSNIVHTGLGGSVFNWVAEQNPHAPVSYKKNHENLFPHAPQKISLFSRYERVTDRRTFKDRRELWASPKEQKSFAQEKPKAKIRNVEGSSNNEYNRKPRKPRQEEQHEEEHHEEEDQHHEEEHHEEEEQHEEEHHEEQEEEQADEE</sequence>
<dbReference type="InterPro" id="IPR038077">
    <property type="entry name" value="Troponin_sf"/>
</dbReference>
<comment type="caution">
    <text evidence="2">The sequence shown here is derived from an EMBL/GenBank/DDBJ whole genome shotgun (WGS) entry which is preliminary data.</text>
</comment>
<evidence type="ECO:0000256" key="1">
    <source>
        <dbReference type="SAM" id="MobiDB-lite"/>
    </source>
</evidence>
<dbReference type="OrthoDB" id="330499at2759"/>
<evidence type="ECO:0000313" key="2">
    <source>
        <dbReference type="EMBL" id="CAF0760109.1"/>
    </source>
</evidence>
<dbReference type="InterPro" id="IPR027707">
    <property type="entry name" value="TNNT"/>
</dbReference>
<dbReference type="SUPFAM" id="SSF90250">
    <property type="entry name" value="Troponin coil-coiled subunits"/>
    <property type="match status" value="1"/>
</dbReference>
<dbReference type="Proteomes" id="UP000663879">
    <property type="component" value="Unassembled WGS sequence"/>
</dbReference>
<dbReference type="GO" id="GO:0005523">
    <property type="term" value="F:tropomyosin binding"/>
    <property type="evidence" value="ECO:0007669"/>
    <property type="project" value="TreeGrafter"/>
</dbReference>
<proteinExistence type="predicted"/>
<dbReference type="GO" id="GO:0045214">
    <property type="term" value="P:sarcomere organization"/>
    <property type="evidence" value="ECO:0007669"/>
    <property type="project" value="TreeGrafter"/>
</dbReference>
<dbReference type="AlphaFoldDB" id="A0A813PWN9"/>
<name>A0A813PWN9_9BILA</name>